<dbReference type="Proteomes" id="UP000664628">
    <property type="component" value="Unassembled WGS sequence"/>
</dbReference>
<protein>
    <submittedName>
        <fullName evidence="2">Type VI secretion system contractile sheath protein TssC</fullName>
    </submittedName>
</protein>
<evidence type="ECO:0000313" key="2">
    <source>
        <dbReference type="EMBL" id="MBO0950793.1"/>
    </source>
</evidence>
<sequence length="466" mass="53185">MAEQQKNQTINQQTGTQERELAAGRSFSQNIAELQQLKFGGYKLLETTIEGADSLNPERRAKREIFLKESDRRRDREALLKRLELWKEMLSTEGSVAELAEQTQQKLEATEELHKQNVKDVLDASRELEATYRGVALYFANANQSGFKVRNIVFVNAGLSQLDPANVYNNETIEFVKNEIHQVYNRFDLQESYSLLIIPGYLGKKTVVDAWAKIASDHKLMLITDYRNMGGLKDTIKEFQREKLSQDVPRFANVMMTVNHLVGRGKYDEYGEEEDLYIEPSTALAGKIHQNLISQVSAGLQFGALEEVDGVRMNLLKTEVGELEGLGLIPMTKEFARIIPFSGKTLFAGNNVGLKTYSVVRVFDWLMKVMMNFLNKRAMENWSGKVEKQLTDEIVSFLDRIKGPGKIIDKFDPPKFRQDPIQPDRIIVDLNITPFFPAKTFIINLTGEKGRNEDTGRRNDFKAEVR</sequence>
<dbReference type="EMBL" id="JAFMYW010000006">
    <property type="protein sequence ID" value="MBO0950793.1"/>
    <property type="molecule type" value="Genomic_DNA"/>
</dbReference>
<proteinExistence type="predicted"/>
<dbReference type="RefSeq" id="WP_207330740.1">
    <property type="nucleotide sequence ID" value="NZ_JAFMYW010000006.1"/>
</dbReference>
<feature type="region of interest" description="Disordered" evidence="1">
    <location>
        <begin position="1"/>
        <end position="24"/>
    </location>
</feature>
<dbReference type="InterPro" id="IPR035576">
    <property type="entry name" value="T6SS_TssC"/>
</dbReference>
<dbReference type="Pfam" id="PF17541">
    <property type="entry name" value="TssC"/>
    <property type="match status" value="1"/>
</dbReference>
<comment type="caution">
    <text evidence="2">The sequence shown here is derived from an EMBL/GenBank/DDBJ whole genome shotgun (WGS) entry which is preliminary data.</text>
</comment>
<reference evidence="2 3" key="1">
    <citation type="submission" date="2021-03" db="EMBL/GenBank/DDBJ databases">
        <title>Fibrella sp. HMF5405 genome sequencing and assembly.</title>
        <authorList>
            <person name="Kang H."/>
            <person name="Kim H."/>
            <person name="Bae S."/>
            <person name="Joh K."/>
        </authorList>
    </citation>
    <scope>NUCLEOTIDE SEQUENCE [LARGE SCALE GENOMIC DNA]</scope>
    <source>
        <strain evidence="2 3">HMF5405</strain>
    </source>
</reference>
<gene>
    <name evidence="2" type="ORF">J2I46_19535</name>
</gene>
<organism evidence="2 3">
    <name type="scientific">Fibrella forsythiae</name>
    <dbReference type="NCBI Taxonomy" id="2817061"/>
    <lineage>
        <taxon>Bacteria</taxon>
        <taxon>Pseudomonadati</taxon>
        <taxon>Bacteroidota</taxon>
        <taxon>Cytophagia</taxon>
        <taxon>Cytophagales</taxon>
        <taxon>Spirosomataceae</taxon>
        <taxon>Fibrella</taxon>
    </lineage>
</organism>
<name>A0ABS3JLB8_9BACT</name>
<feature type="compositionally biased region" description="Polar residues" evidence="1">
    <location>
        <begin position="1"/>
        <end position="16"/>
    </location>
</feature>
<evidence type="ECO:0000313" key="3">
    <source>
        <dbReference type="Proteomes" id="UP000664628"/>
    </source>
</evidence>
<keyword evidence="3" id="KW-1185">Reference proteome</keyword>
<accession>A0ABS3JLB8</accession>
<evidence type="ECO:0000256" key="1">
    <source>
        <dbReference type="SAM" id="MobiDB-lite"/>
    </source>
</evidence>